<comment type="pathway">
    <text evidence="2">Hormone biosynthesis.</text>
</comment>
<dbReference type="GO" id="GO:0016707">
    <property type="term" value="F:gibberellin 3-beta-dioxygenase activity"/>
    <property type="evidence" value="ECO:0007669"/>
    <property type="project" value="UniProtKB-EC"/>
</dbReference>
<protein>
    <recommendedName>
        <fullName evidence="9">gibberellin 3beta-dioxygenase</fullName>
        <ecNumber evidence="9">1.14.11.15</ecNumber>
    </recommendedName>
</protein>
<evidence type="ECO:0000256" key="1">
    <source>
        <dbReference type="ARBA" id="ARBA00001961"/>
    </source>
</evidence>
<comment type="cofactor">
    <cofactor evidence="1">
        <name>L-ascorbate</name>
        <dbReference type="ChEBI" id="CHEBI:38290"/>
    </cofactor>
</comment>
<accession>A0AAD8M7X5</accession>
<keyword evidence="3 10" id="KW-0479">Metal-binding</keyword>
<gene>
    <name evidence="12" type="ORF">POM88_038550</name>
</gene>
<organism evidence="12 13">
    <name type="scientific">Heracleum sosnowskyi</name>
    <dbReference type="NCBI Taxonomy" id="360622"/>
    <lineage>
        <taxon>Eukaryota</taxon>
        <taxon>Viridiplantae</taxon>
        <taxon>Streptophyta</taxon>
        <taxon>Embryophyta</taxon>
        <taxon>Tracheophyta</taxon>
        <taxon>Spermatophyta</taxon>
        <taxon>Magnoliopsida</taxon>
        <taxon>eudicotyledons</taxon>
        <taxon>Gunneridae</taxon>
        <taxon>Pentapetalae</taxon>
        <taxon>asterids</taxon>
        <taxon>campanulids</taxon>
        <taxon>Apiales</taxon>
        <taxon>Apiaceae</taxon>
        <taxon>Apioideae</taxon>
        <taxon>apioid superclade</taxon>
        <taxon>Tordylieae</taxon>
        <taxon>Tordyliinae</taxon>
        <taxon>Heracleum</taxon>
    </lineage>
</organism>
<evidence type="ECO:0000256" key="2">
    <source>
        <dbReference type="ARBA" id="ARBA00004972"/>
    </source>
</evidence>
<comment type="pathway">
    <text evidence="7">Plant hormone biosynthesis; gibberellin biosynthesis.</text>
</comment>
<dbReference type="SUPFAM" id="SSF51197">
    <property type="entry name" value="Clavaminate synthase-like"/>
    <property type="match status" value="1"/>
</dbReference>
<dbReference type="GO" id="GO:0046872">
    <property type="term" value="F:metal ion binding"/>
    <property type="evidence" value="ECO:0007669"/>
    <property type="project" value="UniProtKB-KW"/>
</dbReference>
<dbReference type="InterPro" id="IPR050231">
    <property type="entry name" value="Iron_ascorbate_oxido_reductase"/>
</dbReference>
<dbReference type="EMBL" id="JAUIZM010000009">
    <property type="protein sequence ID" value="KAK1362989.1"/>
    <property type="molecule type" value="Genomic_DNA"/>
</dbReference>
<name>A0AAD8M7X5_9APIA</name>
<evidence type="ECO:0000256" key="4">
    <source>
        <dbReference type="ARBA" id="ARBA00022964"/>
    </source>
</evidence>
<evidence type="ECO:0000256" key="8">
    <source>
        <dbReference type="ARBA" id="ARBA00061560"/>
    </source>
</evidence>
<evidence type="ECO:0000256" key="7">
    <source>
        <dbReference type="ARBA" id="ARBA00037909"/>
    </source>
</evidence>
<dbReference type="FunFam" id="2.60.120.330:FF:000013">
    <property type="entry name" value="Gibberellin 3-beta-dioxygenase 1"/>
    <property type="match status" value="1"/>
</dbReference>
<evidence type="ECO:0000259" key="11">
    <source>
        <dbReference type="PROSITE" id="PS51471"/>
    </source>
</evidence>
<dbReference type="Proteomes" id="UP001237642">
    <property type="component" value="Unassembled WGS sequence"/>
</dbReference>
<dbReference type="Gene3D" id="2.60.120.330">
    <property type="entry name" value="B-lactam Antibiotic, Isopenicillin N Synthase, Chain"/>
    <property type="match status" value="1"/>
</dbReference>
<feature type="domain" description="Fe2OG dioxygenase" evidence="11">
    <location>
        <begin position="195"/>
        <end position="295"/>
    </location>
</feature>
<comment type="similarity">
    <text evidence="8">Belongs to the iron/ascorbate-dependent oxidoreductase family. GA3OX subfamily.</text>
</comment>
<evidence type="ECO:0000256" key="5">
    <source>
        <dbReference type="ARBA" id="ARBA00023002"/>
    </source>
</evidence>
<sequence>MHTLPQSQNQYLDLNSIKELPESYTWTSLQDDCTDCLATDTESLSIIDLNDPDVLALVRHACKTWGVLQIRNHGISLKLLENMEAAASKLFSLPMEQKLKVSPSSTNDTSGYRLPTISPFFPKLMWREGFTIFGSPVEHALKLWPHDSKSFCDLVEEYKEEMKKLAGRLMWLMLESLGITEVDIDWAGREGKSGGEAVIQLNSYPVCPDPDRAMGLAAHTDSSLLTILHQNKTSGLQIFKEGTGWLTVQPQTGVLVVNIGDLMHILSNGLYPTVLHRALVNGKQQRISVAYIYGPPANVHISPLPKLVDQYHLCLYRPVTWSEYLELKSKHFRDTLSVIRIAGTPNVF</sequence>
<evidence type="ECO:0000313" key="12">
    <source>
        <dbReference type="EMBL" id="KAK1362989.1"/>
    </source>
</evidence>
<evidence type="ECO:0000313" key="13">
    <source>
        <dbReference type="Proteomes" id="UP001237642"/>
    </source>
</evidence>
<keyword evidence="5 10" id="KW-0560">Oxidoreductase</keyword>
<dbReference type="InterPro" id="IPR026992">
    <property type="entry name" value="DIOX_N"/>
</dbReference>
<dbReference type="InterPro" id="IPR044861">
    <property type="entry name" value="IPNS-like_FE2OG_OXY"/>
</dbReference>
<comment type="caution">
    <text evidence="12">The sequence shown here is derived from an EMBL/GenBank/DDBJ whole genome shotgun (WGS) entry which is preliminary data.</text>
</comment>
<reference evidence="12" key="1">
    <citation type="submission" date="2023-02" db="EMBL/GenBank/DDBJ databases">
        <title>Genome of toxic invasive species Heracleum sosnowskyi carries increased number of genes despite the absence of recent whole-genome duplications.</title>
        <authorList>
            <person name="Schelkunov M."/>
            <person name="Shtratnikova V."/>
            <person name="Makarenko M."/>
            <person name="Klepikova A."/>
            <person name="Omelchenko D."/>
            <person name="Novikova G."/>
            <person name="Obukhova E."/>
            <person name="Bogdanov V."/>
            <person name="Penin A."/>
            <person name="Logacheva M."/>
        </authorList>
    </citation>
    <scope>NUCLEOTIDE SEQUENCE</scope>
    <source>
        <strain evidence="12">Hsosn_3</strain>
        <tissue evidence="12">Leaf</tissue>
    </source>
</reference>
<dbReference type="InterPro" id="IPR005123">
    <property type="entry name" value="Oxoglu/Fe-dep_dioxygenase_dom"/>
</dbReference>
<reference evidence="12" key="2">
    <citation type="submission" date="2023-05" db="EMBL/GenBank/DDBJ databases">
        <authorList>
            <person name="Schelkunov M.I."/>
        </authorList>
    </citation>
    <scope>NUCLEOTIDE SEQUENCE</scope>
    <source>
        <strain evidence="12">Hsosn_3</strain>
        <tissue evidence="12">Leaf</tissue>
    </source>
</reference>
<dbReference type="InterPro" id="IPR027443">
    <property type="entry name" value="IPNS-like_sf"/>
</dbReference>
<keyword evidence="4" id="KW-0223">Dioxygenase</keyword>
<keyword evidence="13" id="KW-1185">Reference proteome</keyword>
<evidence type="ECO:0000256" key="6">
    <source>
        <dbReference type="ARBA" id="ARBA00023004"/>
    </source>
</evidence>
<evidence type="ECO:0000256" key="9">
    <source>
        <dbReference type="ARBA" id="ARBA00066695"/>
    </source>
</evidence>
<keyword evidence="6 10" id="KW-0408">Iron</keyword>
<evidence type="ECO:0000256" key="3">
    <source>
        <dbReference type="ARBA" id="ARBA00022723"/>
    </source>
</evidence>
<dbReference type="GO" id="GO:0009686">
    <property type="term" value="P:gibberellin biosynthetic process"/>
    <property type="evidence" value="ECO:0007669"/>
    <property type="project" value="UniProtKB-ARBA"/>
</dbReference>
<dbReference type="PROSITE" id="PS51471">
    <property type="entry name" value="FE2OG_OXY"/>
    <property type="match status" value="1"/>
</dbReference>
<dbReference type="Pfam" id="PF03171">
    <property type="entry name" value="2OG-FeII_Oxy"/>
    <property type="match status" value="1"/>
</dbReference>
<dbReference type="EC" id="1.14.11.15" evidence="9"/>
<dbReference type="Pfam" id="PF14226">
    <property type="entry name" value="DIOX_N"/>
    <property type="match status" value="1"/>
</dbReference>
<proteinExistence type="inferred from homology"/>
<dbReference type="AlphaFoldDB" id="A0AAD8M7X5"/>
<dbReference type="PANTHER" id="PTHR47990">
    <property type="entry name" value="2-OXOGLUTARATE (2OG) AND FE(II)-DEPENDENT OXYGENASE SUPERFAMILY PROTEIN-RELATED"/>
    <property type="match status" value="1"/>
</dbReference>
<evidence type="ECO:0000256" key="10">
    <source>
        <dbReference type="RuleBase" id="RU003682"/>
    </source>
</evidence>